<dbReference type="EMBL" id="JAWZYT010001233">
    <property type="protein sequence ID" value="KAK4314234.1"/>
    <property type="molecule type" value="Genomic_DNA"/>
</dbReference>
<dbReference type="Proteomes" id="UP001292094">
    <property type="component" value="Unassembled WGS sequence"/>
</dbReference>
<proteinExistence type="predicted"/>
<gene>
    <name evidence="2" type="ORF">Pmani_014477</name>
</gene>
<sequence length="140" mass="15585">MYNVTPTPLPATDTTTLTPSCQIPTGNHHRRHHQHHHFTPSPLTIKCAQPYHSQLPPCLSVSYSLSLPSCLVFSLPPSPISITSPITINIIKTSSWIYQPLPLSTPANSLPLSSPPPSHHYHHLHRHYPQSRSPTFSLDL</sequence>
<keyword evidence="3" id="KW-1185">Reference proteome</keyword>
<organism evidence="2 3">
    <name type="scientific">Petrolisthes manimaculis</name>
    <dbReference type="NCBI Taxonomy" id="1843537"/>
    <lineage>
        <taxon>Eukaryota</taxon>
        <taxon>Metazoa</taxon>
        <taxon>Ecdysozoa</taxon>
        <taxon>Arthropoda</taxon>
        <taxon>Crustacea</taxon>
        <taxon>Multicrustacea</taxon>
        <taxon>Malacostraca</taxon>
        <taxon>Eumalacostraca</taxon>
        <taxon>Eucarida</taxon>
        <taxon>Decapoda</taxon>
        <taxon>Pleocyemata</taxon>
        <taxon>Anomura</taxon>
        <taxon>Galatheoidea</taxon>
        <taxon>Porcellanidae</taxon>
        <taxon>Petrolisthes</taxon>
    </lineage>
</organism>
<evidence type="ECO:0000313" key="3">
    <source>
        <dbReference type="Proteomes" id="UP001292094"/>
    </source>
</evidence>
<protein>
    <submittedName>
        <fullName evidence="2">Uncharacterized protein</fullName>
    </submittedName>
</protein>
<comment type="caution">
    <text evidence="2">The sequence shown here is derived from an EMBL/GenBank/DDBJ whole genome shotgun (WGS) entry which is preliminary data.</text>
</comment>
<reference evidence="2" key="1">
    <citation type="submission" date="2023-11" db="EMBL/GenBank/DDBJ databases">
        <title>Genome assemblies of two species of porcelain crab, Petrolisthes cinctipes and Petrolisthes manimaculis (Anomura: Porcellanidae).</title>
        <authorList>
            <person name="Angst P."/>
        </authorList>
    </citation>
    <scope>NUCLEOTIDE SEQUENCE</scope>
    <source>
        <strain evidence="2">PB745_02</strain>
        <tissue evidence="2">Gill</tissue>
    </source>
</reference>
<feature type="compositionally biased region" description="Basic residues" evidence="1">
    <location>
        <begin position="119"/>
        <end position="129"/>
    </location>
</feature>
<evidence type="ECO:0000313" key="2">
    <source>
        <dbReference type="EMBL" id="KAK4314234.1"/>
    </source>
</evidence>
<evidence type="ECO:0000256" key="1">
    <source>
        <dbReference type="SAM" id="MobiDB-lite"/>
    </source>
</evidence>
<feature type="region of interest" description="Disordered" evidence="1">
    <location>
        <begin position="112"/>
        <end position="140"/>
    </location>
</feature>
<dbReference type="AlphaFoldDB" id="A0AAE1PVP0"/>
<name>A0AAE1PVP0_9EUCA</name>
<accession>A0AAE1PVP0</accession>
<feature type="compositionally biased region" description="Polar residues" evidence="1">
    <location>
        <begin position="130"/>
        <end position="140"/>
    </location>
</feature>